<proteinExistence type="predicted"/>
<evidence type="ECO:0008006" key="3">
    <source>
        <dbReference type="Google" id="ProtNLM"/>
    </source>
</evidence>
<dbReference type="RefSeq" id="WP_344996922.1">
    <property type="nucleotide sequence ID" value="NZ_BAABFR010000042.1"/>
</dbReference>
<gene>
    <name evidence="1" type="ORF">GCM10023147_28330</name>
</gene>
<comment type="caution">
    <text evidence="1">The sequence shown here is derived from an EMBL/GenBank/DDBJ whole genome shotgun (WGS) entry which is preliminary data.</text>
</comment>
<dbReference type="Proteomes" id="UP001500635">
    <property type="component" value="Unassembled WGS sequence"/>
</dbReference>
<organism evidence="1 2">
    <name type="scientific">Tsukamurella soli</name>
    <dbReference type="NCBI Taxonomy" id="644556"/>
    <lineage>
        <taxon>Bacteria</taxon>
        <taxon>Bacillati</taxon>
        <taxon>Actinomycetota</taxon>
        <taxon>Actinomycetes</taxon>
        <taxon>Mycobacteriales</taxon>
        <taxon>Tsukamurellaceae</taxon>
        <taxon>Tsukamurella</taxon>
    </lineage>
</organism>
<keyword evidence="2" id="KW-1185">Reference proteome</keyword>
<protein>
    <recommendedName>
        <fullName evidence="3">Trypsin</fullName>
    </recommendedName>
</protein>
<evidence type="ECO:0000313" key="2">
    <source>
        <dbReference type="Proteomes" id="UP001500635"/>
    </source>
</evidence>
<accession>A0ABP8JS85</accession>
<reference evidence="2" key="1">
    <citation type="journal article" date="2019" name="Int. J. Syst. Evol. Microbiol.">
        <title>The Global Catalogue of Microorganisms (GCM) 10K type strain sequencing project: providing services to taxonomists for standard genome sequencing and annotation.</title>
        <authorList>
            <consortium name="The Broad Institute Genomics Platform"/>
            <consortium name="The Broad Institute Genome Sequencing Center for Infectious Disease"/>
            <person name="Wu L."/>
            <person name="Ma J."/>
        </authorList>
    </citation>
    <scope>NUCLEOTIDE SEQUENCE [LARGE SCALE GENOMIC DNA]</scope>
    <source>
        <strain evidence="2">JCM 17688</strain>
    </source>
</reference>
<name>A0ABP8JS85_9ACTN</name>
<sequence length="133" mass="13203">MLPLNLAAVPAATAGTGAETEPIAGTNGEAPRRKPICLYGAHSGISCGPLTAVDTSTIRWDDPSVEKGDGGAPVFAAVDAGGICVNGVLSGDNDSGAAVATYVVPALSRLGGDHRAVTGKLTRMPGSPHRTAL</sequence>
<dbReference type="EMBL" id="BAABFR010000042">
    <property type="protein sequence ID" value="GAA4395285.1"/>
    <property type="molecule type" value="Genomic_DNA"/>
</dbReference>
<evidence type="ECO:0000313" key="1">
    <source>
        <dbReference type="EMBL" id="GAA4395285.1"/>
    </source>
</evidence>